<reference evidence="2" key="2">
    <citation type="submission" date="2019-03" db="EMBL/GenBank/DDBJ databases">
        <authorList>
            <consortium name="Pathogen Informatics"/>
        </authorList>
    </citation>
    <scope>NUCLEOTIDE SEQUENCE</scope>
    <source>
        <strain evidence="2">5012STDY7626444</strain>
    </source>
</reference>
<accession>A0A483IXH5</accession>
<dbReference type="AlphaFoldDB" id="A0A483IXH5"/>
<gene>
    <name evidence="1" type="ORF">ETE75_20350</name>
    <name evidence="2" type="ORF">SAMEA4873646_05330</name>
</gene>
<sequence length="72" mass="7774">MYKHLNISITLSDNSMTLRNDEALGNLIRSAEVITKVSDMLAKGHCSGAFAVPVGTESFELAWNCSVSESIV</sequence>
<proteinExistence type="predicted"/>
<protein>
    <submittedName>
        <fullName evidence="1">Uncharacterized protein</fullName>
    </submittedName>
</protein>
<reference evidence="1" key="1">
    <citation type="submission" date="2019-01" db="EMBL/GenBank/DDBJ databases">
        <authorList>
            <person name="Lista F."/>
            <person name="Anselmo A."/>
        </authorList>
    </citation>
    <scope>NUCLEOTIDE SEQUENCE</scope>
    <source>
        <strain evidence="1">13S</strain>
    </source>
</reference>
<name>A0A483IXH5_KLEPN</name>
<evidence type="ECO:0000313" key="1">
    <source>
        <dbReference type="EMBL" id="TCX36615.1"/>
    </source>
</evidence>
<dbReference type="EMBL" id="CAAHCP010000036">
    <property type="protein sequence ID" value="VGL97685.1"/>
    <property type="molecule type" value="Genomic_DNA"/>
</dbReference>
<organism evidence="1">
    <name type="scientific">Klebsiella pneumoniae</name>
    <dbReference type="NCBI Taxonomy" id="573"/>
    <lineage>
        <taxon>Bacteria</taxon>
        <taxon>Pseudomonadati</taxon>
        <taxon>Pseudomonadota</taxon>
        <taxon>Gammaproteobacteria</taxon>
        <taxon>Enterobacterales</taxon>
        <taxon>Enterobacteriaceae</taxon>
        <taxon>Klebsiella/Raoultella group</taxon>
        <taxon>Klebsiella</taxon>
        <taxon>Klebsiella pneumoniae complex</taxon>
    </lineage>
</organism>
<evidence type="ECO:0000313" key="2">
    <source>
        <dbReference type="EMBL" id="VGL97685.1"/>
    </source>
</evidence>
<dbReference type="EMBL" id="SDCJ01000016">
    <property type="protein sequence ID" value="TCX36615.1"/>
    <property type="molecule type" value="Genomic_DNA"/>
</dbReference>
<dbReference type="RefSeq" id="WP_048255524.1">
    <property type="nucleotide sequence ID" value="NZ_CABHDU010000030.1"/>
</dbReference>